<dbReference type="EMBL" id="NMOS02000007">
    <property type="protein sequence ID" value="RDH40569.1"/>
    <property type="molecule type" value="Genomic_DNA"/>
</dbReference>
<dbReference type="InterPro" id="IPR029033">
    <property type="entry name" value="His_PPase_superfam"/>
</dbReference>
<dbReference type="SUPFAM" id="SSF53254">
    <property type="entry name" value="Phosphoglycerate mutase-like"/>
    <property type="match status" value="1"/>
</dbReference>
<sequence length="163" mass="18188">MRNLTLIRHASANLQQTNQSDKDRCITNIGRHQIENIAAQLQKIGCFPDYLLCSPALRTVQTAEILCRKLKVSPSVINLNAKLYSGDLKDILCTLCVPNTSQQFFLIGHNPNLSCLAHKLCPSTQSIVLPTAGVISLKFDLKNWDDLLTTQGELLFFIEPSHE</sequence>
<accession>A0A370CI81</accession>
<evidence type="ECO:0000313" key="1">
    <source>
        <dbReference type="EMBL" id="RDH40569.1"/>
    </source>
</evidence>
<dbReference type="Proteomes" id="UP000226429">
    <property type="component" value="Unassembled WGS sequence"/>
</dbReference>
<dbReference type="PANTHER" id="PTHR47623:SF1">
    <property type="entry name" value="OS09G0287300 PROTEIN"/>
    <property type="match status" value="1"/>
</dbReference>
<dbReference type="InterPro" id="IPR013078">
    <property type="entry name" value="His_Pase_superF_clade-1"/>
</dbReference>
<keyword evidence="2" id="KW-1185">Reference proteome</keyword>
<evidence type="ECO:0000313" key="2">
    <source>
        <dbReference type="Proteomes" id="UP000226429"/>
    </source>
</evidence>
<organism evidence="1 2">
    <name type="scientific">Candidatus Aquirickettsiella gammari</name>
    <dbReference type="NCBI Taxonomy" id="2016198"/>
    <lineage>
        <taxon>Bacteria</taxon>
        <taxon>Pseudomonadati</taxon>
        <taxon>Pseudomonadota</taxon>
        <taxon>Gammaproteobacteria</taxon>
        <taxon>Legionellales</taxon>
        <taxon>Coxiellaceae</taxon>
        <taxon>Candidatus Aquirickettsiella</taxon>
    </lineage>
</organism>
<reference evidence="1 2" key="1">
    <citation type="journal article" date="2017" name="Int. J. Syst. Evol. Microbiol.">
        <title>Aquarickettsiella crustaci n. gen. n. sp. (Gammaproteobacteria: Legionellales: Coxiellaceae); a bacterial pathogen of the freshwater crustacean: Gammarus fossarum (Malacostraca: Amphipoda).</title>
        <authorList>
            <person name="Bojko J."/>
            <person name="Dunn A.M."/>
            <person name="Stebbing P.D."/>
            <person name="Van Aerle R."/>
            <person name="Bacela-Spychalska K."/>
            <person name="Bean T.P."/>
            <person name="Stentiford G.D."/>
        </authorList>
    </citation>
    <scope>NUCLEOTIDE SEQUENCE [LARGE SCALE GENOMIC DNA]</scope>
    <source>
        <strain evidence="1">RA15029</strain>
    </source>
</reference>
<dbReference type="AlphaFoldDB" id="A0A370CI81"/>
<dbReference type="PANTHER" id="PTHR47623">
    <property type="entry name" value="OS09G0287300 PROTEIN"/>
    <property type="match status" value="1"/>
</dbReference>
<proteinExistence type="predicted"/>
<evidence type="ECO:0008006" key="3">
    <source>
        <dbReference type="Google" id="ProtNLM"/>
    </source>
</evidence>
<dbReference type="CDD" id="cd07040">
    <property type="entry name" value="HP"/>
    <property type="match status" value="1"/>
</dbReference>
<comment type="caution">
    <text evidence="1">The sequence shown here is derived from an EMBL/GenBank/DDBJ whole genome shotgun (WGS) entry which is preliminary data.</text>
</comment>
<gene>
    <name evidence="1" type="ORF">CFE62_003485</name>
</gene>
<reference evidence="1 2" key="2">
    <citation type="journal article" date="2018" name="J. Invertebr. Pathol.">
        <title>'Candidatus Aquirickettsiella gammari' (Gammaproteobacteria: Legionellales: Coxiellaceae): A bacterial pathogen of the freshwater crustacean Gammarus fossarum (Malacostraca: Amphipoda).</title>
        <authorList>
            <person name="Bojko J."/>
            <person name="Dunn A.M."/>
            <person name="Stebbing P.D."/>
            <person name="van Aerle R."/>
            <person name="Bacela-Spychalska K."/>
            <person name="Bean T.P."/>
            <person name="Urrutia A."/>
            <person name="Stentiford G.D."/>
        </authorList>
    </citation>
    <scope>NUCLEOTIDE SEQUENCE [LARGE SCALE GENOMIC DNA]</scope>
    <source>
        <strain evidence="1">RA15029</strain>
    </source>
</reference>
<protein>
    <recommendedName>
        <fullName evidence="3">Phosphohistidine phosphatase</fullName>
    </recommendedName>
</protein>
<dbReference type="Pfam" id="PF00300">
    <property type="entry name" value="His_Phos_1"/>
    <property type="match status" value="1"/>
</dbReference>
<dbReference type="Gene3D" id="3.40.50.1240">
    <property type="entry name" value="Phosphoglycerate mutase-like"/>
    <property type="match status" value="1"/>
</dbReference>
<name>A0A370CI81_9COXI</name>